<dbReference type="InterPro" id="IPR033738">
    <property type="entry name" value="AsnB_N"/>
</dbReference>
<accession>A0A2P8PVQ7</accession>
<evidence type="ECO:0000256" key="10">
    <source>
        <dbReference type="PIRSR" id="PIRSR001589-2"/>
    </source>
</evidence>
<feature type="binding site" evidence="10">
    <location>
        <position position="94"/>
    </location>
    <ligand>
        <name>L-glutamine</name>
        <dbReference type="ChEBI" id="CHEBI:58359"/>
    </ligand>
</feature>
<dbReference type="PROSITE" id="PS51278">
    <property type="entry name" value="GATASE_TYPE_2"/>
    <property type="match status" value="1"/>
</dbReference>
<dbReference type="NCBIfam" id="TIGR01536">
    <property type="entry name" value="asn_synth_AEB"/>
    <property type="match status" value="1"/>
</dbReference>
<gene>
    <name evidence="13" type="primary">asnB</name>
    <name evidence="13" type="ORF">C6Y14_38980</name>
</gene>
<proteinExistence type="inferred from homology"/>
<dbReference type="GO" id="GO:0005524">
    <property type="term" value="F:ATP binding"/>
    <property type="evidence" value="ECO:0007669"/>
    <property type="project" value="UniProtKB-KW"/>
</dbReference>
<dbReference type="InterPro" id="IPR014729">
    <property type="entry name" value="Rossmann-like_a/b/a_fold"/>
</dbReference>
<comment type="caution">
    <text evidence="13">The sequence shown here is derived from an EMBL/GenBank/DDBJ whole genome shotgun (WGS) entry which is preliminary data.</text>
</comment>
<sequence length="620" mass="68261">MCRIYGTFNVHSDEAELRRVADLMHHGGPDAQGVAHRPDWALGNNRLSIMDPEGGAQPYHLGRVTVVFNGEIYNHRELRSRLAGLGFHFDDLCDGSILPALYITYGDRFAEHLDGMYSVAVMDLRETPRMVLATDDSGMKPLYYHWDRAAGRFHFASELPALLGFAGVRAEEDEAGLDAYLTSKTPFGNRTMFRGIQVFPPAATVLLNARDGLRIKQRPMAHEQGLRPDKDRTLEEAGDQLRDLLSEEVSRLLIADAPVAAVTSGGLDSSLVTALAAQALRDGGGTGSLHTFNIAYTGTWPSDERAYAAEVARAAGTTHHQVEVDPATFPDLMTDVVRHLGQPNADPITLSTFSLFRAVRDAGFKVALTGDAADELFSGYSRMTQAVAAHHGSGWIDGYLDHLAAVPRALRQSLYTDEYAFAVNGVGPALPPGIRRILHSSPGTRLQRIGAVEQRYRLPAYHLRRVDHLSMASSVEVRLPFTQPSIVRFASTLTDEQRLVPGLGVKRALYQAARGLIPRSVLERPKQPFTLPVTAMLTPGQRLWTLARDVLSPHTLRADGRIRPERVDALFDEQATRPSDAVSLALWSLMSHQLWRQEFFATAQAPVTLHTPVRVLQEAA</sequence>
<dbReference type="InterPro" id="IPR001962">
    <property type="entry name" value="Asn_synthase"/>
</dbReference>
<evidence type="ECO:0000256" key="4">
    <source>
        <dbReference type="ARBA" id="ARBA00022741"/>
    </source>
</evidence>
<dbReference type="SUPFAM" id="SSF52402">
    <property type="entry name" value="Adenine nucleotide alpha hydrolases-like"/>
    <property type="match status" value="1"/>
</dbReference>
<dbReference type="PANTHER" id="PTHR43284">
    <property type="entry name" value="ASPARAGINE SYNTHETASE (GLUTAMINE-HYDROLYZING)"/>
    <property type="match status" value="1"/>
</dbReference>
<comment type="catalytic activity">
    <reaction evidence="8">
        <text>L-aspartate + L-glutamine + ATP + H2O = L-asparagine + L-glutamate + AMP + diphosphate + H(+)</text>
        <dbReference type="Rhea" id="RHEA:12228"/>
        <dbReference type="ChEBI" id="CHEBI:15377"/>
        <dbReference type="ChEBI" id="CHEBI:15378"/>
        <dbReference type="ChEBI" id="CHEBI:29985"/>
        <dbReference type="ChEBI" id="CHEBI:29991"/>
        <dbReference type="ChEBI" id="CHEBI:30616"/>
        <dbReference type="ChEBI" id="CHEBI:33019"/>
        <dbReference type="ChEBI" id="CHEBI:58048"/>
        <dbReference type="ChEBI" id="CHEBI:58359"/>
        <dbReference type="ChEBI" id="CHEBI:456215"/>
        <dbReference type="EC" id="6.3.5.4"/>
    </reaction>
</comment>
<keyword evidence="9" id="KW-0028">Amino-acid biosynthesis</keyword>
<dbReference type="EMBL" id="PYBJ01000032">
    <property type="protein sequence ID" value="PSM38066.1"/>
    <property type="molecule type" value="Genomic_DNA"/>
</dbReference>
<dbReference type="SUPFAM" id="SSF56235">
    <property type="entry name" value="N-terminal nucleophile aminohydrolases (Ntn hydrolases)"/>
    <property type="match status" value="1"/>
</dbReference>
<evidence type="ECO:0000256" key="7">
    <source>
        <dbReference type="ARBA" id="ARBA00022962"/>
    </source>
</evidence>
<feature type="site" description="Important for beta-aspartyl-AMP intermediate formation" evidence="11">
    <location>
        <position position="371"/>
    </location>
</feature>
<dbReference type="GO" id="GO:0006529">
    <property type="term" value="P:asparagine biosynthetic process"/>
    <property type="evidence" value="ECO:0007669"/>
    <property type="project" value="UniProtKB-KW"/>
</dbReference>
<dbReference type="GO" id="GO:0004066">
    <property type="term" value="F:asparagine synthase (glutamine-hydrolyzing) activity"/>
    <property type="evidence" value="ECO:0007669"/>
    <property type="project" value="UniProtKB-EC"/>
</dbReference>
<evidence type="ECO:0000313" key="14">
    <source>
        <dbReference type="Proteomes" id="UP000240429"/>
    </source>
</evidence>
<dbReference type="Gene3D" id="3.60.20.10">
    <property type="entry name" value="Glutamine Phosphoribosylpyrophosphate, subunit 1, domain 1"/>
    <property type="match status" value="1"/>
</dbReference>
<dbReference type="PIRSF" id="PIRSF001589">
    <property type="entry name" value="Asn_synthetase_glu-h"/>
    <property type="match status" value="1"/>
</dbReference>
<dbReference type="OrthoDB" id="9763290at2"/>
<dbReference type="InterPro" id="IPR051786">
    <property type="entry name" value="ASN_synthetase/amidase"/>
</dbReference>
<dbReference type="AlphaFoldDB" id="A0A2P8PVQ7"/>
<evidence type="ECO:0000256" key="11">
    <source>
        <dbReference type="PIRSR" id="PIRSR001589-3"/>
    </source>
</evidence>
<keyword evidence="6 9" id="KW-0061">Asparagine biosynthesis</keyword>
<dbReference type="InterPro" id="IPR017932">
    <property type="entry name" value="GATase_2_dom"/>
</dbReference>
<dbReference type="Pfam" id="PF13537">
    <property type="entry name" value="GATase_7"/>
    <property type="match status" value="1"/>
</dbReference>
<protein>
    <recommendedName>
        <fullName evidence="3">asparagine synthase (glutamine-hydrolyzing)</fullName>
        <ecNumber evidence="3">6.3.5.4</ecNumber>
    </recommendedName>
</protein>
<evidence type="ECO:0000313" key="13">
    <source>
        <dbReference type="EMBL" id="PSM38066.1"/>
    </source>
</evidence>
<evidence type="ECO:0000256" key="9">
    <source>
        <dbReference type="PIRSR" id="PIRSR001589-1"/>
    </source>
</evidence>
<evidence type="ECO:0000256" key="1">
    <source>
        <dbReference type="ARBA" id="ARBA00005187"/>
    </source>
</evidence>
<dbReference type="Gene3D" id="3.40.50.620">
    <property type="entry name" value="HUPs"/>
    <property type="match status" value="1"/>
</dbReference>
<dbReference type="InterPro" id="IPR029055">
    <property type="entry name" value="Ntn_hydrolases_N"/>
</dbReference>
<reference evidence="13 14" key="1">
    <citation type="submission" date="2018-03" db="EMBL/GenBank/DDBJ databases">
        <title>Streptomyces dioscori sp. nov., a novel endophytic actinobacterium isolated from bulbil of Dioscorea bulbifera L.</title>
        <authorList>
            <person name="Zhikuan W."/>
        </authorList>
    </citation>
    <scope>NUCLEOTIDE SEQUENCE [LARGE SCALE GENOMIC DNA]</scope>
    <source>
        <strain evidence="13 14">A217</strain>
    </source>
</reference>
<dbReference type="GO" id="GO:0005829">
    <property type="term" value="C:cytosol"/>
    <property type="evidence" value="ECO:0007669"/>
    <property type="project" value="TreeGrafter"/>
</dbReference>
<keyword evidence="7 9" id="KW-0315">Glutamine amidotransferase</keyword>
<dbReference type="CDD" id="cd01991">
    <property type="entry name" value="Asn_synthase_B_C"/>
    <property type="match status" value="1"/>
</dbReference>
<dbReference type="InterPro" id="IPR006426">
    <property type="entry name" value="Asn_synth_AEB"/>
</dbReference>
<comment type="similarity">
    <text evidence="2">Belongs to the asparagine synthetase family.</text>
</comment>
<evidence type="ECO:0000256" key="8">
    <source>
        <dbReference type="ARBA" id="ARBA00048741"/>
    </source>
</evidence>
<dbReference type="CDD" id="cd00712">
    <property type="entry name" value="AsnB"/>
    <property type="match status" value="1"/>
</dbReference>
<feature type="domain" description="Glutamine amidotransferase type-2" evidence="12">
    <location>
        <begin position="2"/>
        <end position="210"/>
    </location>
</feature>
<dbReference type="EC" id="6.3.5.4" evidence="3"/>
<dbReference type="RefSeq" id="WP_107021647.1">
    <property type="nucleotide sequence ID" value="NZ_KZ679058.1"/>
</dbReference>
<name>A0A2P8PVQ7_9ACTN</name>
<comment type="pathway">
    <text evidence="1">Amino-acid biosynthesis; L-asparagine biosynthesis; L-asparagine from L-aspartate (L-Gln route): step 1/1.</text>
</comment>
<keyword evidence="5 10" id="KW-0067">ATP-binding</keyword>
<evidence type="ECO:0000256" key="6">
    <source>
        <dbReference type="ARBA" id="ARBA00022888"/>
    </source>
</evidence>
<evidence type="ECO:0000256" key="2">
    <source>
        <dbReference type="ARBA" id="ARBA00005752"/>
    </source>
</evidence>
<dbReference type="Proteomes" id="UP000240429">
    <property type="component" value="Unassembled WGS sequence"/>
</dbReference>
<organism evidence="13 14">
    <name type="scientific">Streptomyces dioscori</name>
    <dbReference type="NCBI Taxonomy" id="2109333"/>
    <lineage>
        <taxon>Bacteria</taxon>
        <taxon>Bacillati</taxon>
        <taxon>Actinomycetota</taxon>
        <taxon>Actinomycetes</taxon>
        <taxon>Kitasatosporales</taxon>
        <taxon>Streptomycetaceae</taxon>
        <taxon>Streptomyces</taxon>
        <taxon>Streptomyces aurantiacus group</taxon>
    </lineage>
</organism>
<evidence type="ECO:0000256" key="3">
    <source>
        <dbReference type="ARBA" id="ARBA00012737"/>
    </source>
</evidence>
<keyword evidence="14" id="KW-1185">Reference proteome</keyword>
<dbReference type="Pfam" id="PF00733">
    <property type="entry name" value="Asn_synthase"/>
    <property type="match status" value="1"/>
</dbReference>
<dbReference type="PANTHER" id="PTHR43284:SF1">
    <property type="entry name" value="ASPARAGINE SYNTHETASE"/>
    <property type="match status" value="1"/>
</dbReference>
<keyword evidence="4 10" id="KW-0547">Nucleotide-binding</keyword>
<evidence type="ECO:0000259" key="12">
    <source>
        <dbReference type="PROSITE" id="PS51278"/>
    </source>
</evidence>
<feature type="active site" description="For GATase activity" evidence="9">
    <location>
        <position position="2"/>
    </location>
</feature>
<evidence type="ECO:0000256" key="5">
    <source>
        <dbReference type="ARBA" id="ARBA00022840"/>
    </source>
</evidence>
<feature type="binding site" evidence="10">
    <location>
        <position position="294"/>
    </location>
    <ligand>
        <name>ATP</name>
        <dbReference type="ChEBI" id="CHEBI:30616"/>
    </ligand>
</feature>